<feature type="compositionally biased region" description="Low complexity" evidence="21">
    <location>
        <begin position="180"/>
        <end position="194"/>
    </location>
</feature>
<protein>
    <recommendedName>
        <fullName evidence="19">Nuclear factor of activated T-cells 5</fullName>
    </recommendedName>
    <alternativeName>
        <fullName evidence="20">T-cell transcription factor NFAT5</fullName>
    </alternativeName>
</protein>
<keyword evidence="13" id="KW-0238">DNA-binding</keyword>
<proteinExistence type="predicted"/>
<evidence type="ECO:0000256" key="18">
    <source>
        <dbReference type="ARBA" id="ARBA00065799"/>
    </source>
</evidence>
<feature type="compositionally biased region" description="Basic and acidic residues" evidence="21">
    <location>
        <begin position="45"/>
        <end position="55"/>
    </location>
</feature>
<dbReference type="GO" id="GO:0005694">
    <property type="term" value="C:chromosome"/>
    <property type="evidence" value="ECO:0007669"/>
    <property type="project" value="UniProtKB-SubCell"/>
</dbReference>
<dbReference type="FunFam" id="2.60.40.10:FF:000174">
    <property type="entry name" value="Nuclear factor of activated T-cells 5, tonicity-responsive"/>
    <property type="match status" value="1"/>
</dbReference>
<dbReference type="FunFam" id="2.60.40.340:FF:000002">
    <property type="entry name" value="Nuclear factor of activated T-cells 5, tonicity-responsive"/>
    <property type="match status" value="1"/>
</dbReference>
<keyword evidence="6" id="KW-1017">Isopeptide bond</keyword>
<dbReference type="SMART" id="SM00429">
    <property type="entry name" value="IPT"/>
    <property type="match status" value="1"/>
</dbReference>
<dbReference type="GO" id="GO:0048468">
    <property type="term" value="P:cell development"/>
    <property type="evidence" value="ECO:0007669"/>
    <property type="project" value="UniProtKB-ARBA"/>
</dbReference>
<evidence type="ECO:0000256" key="17">
    <source>
        <dbReference type="ARBA" id="ARBA00055141"/>
    </source>
</evidence>
<keyword evidence="11" id="KW-0007">Acetylation</keyword>
<evidence type="ECO:0000256" key="15">
    <source>
        <dbReference type="ARBA" id="ARBA00023163"/>
    </source>
</evidence>
<dbReference type="OrthoDB" id="5346094at2759"/>
<feature type="region of interest" description="Disordered" evidence="21">
    <location>
        <begin position="942"/>
        <end position="963"/>
    </location>
</feature>
<dbReference type="PROSITE" id="PS50254">
    <property type="entry name" value="REL_2"/>
    <property type="match status" value="1"/>
</dbReference>
<evidence type="ECO:0000256" key="1">
    <source>
        <dbReference type="ARBA" id="ARBA00004123"/>
    </source>
</evidence>
<evidence type="ECO:0000256" key="4">
    <source>
        <dbReference type="ARBA" id="ARBA00022454"/>
    </source>
</evidence>
<feature type="region of interest" description="Disordered" evidence="21">
    <location>
        <begin position="878"/>
        <end position="921"/>
    </location>
</feature>
<evidence type="ECO:0000256" key="13">
    <source>
        <dbReference type="ARBA" id="ARBA00023125"/>
    </source>
</evidence>
<dbReference type="Pfam" id="PF16179">
    <property type="entry name" value="RHD_dimer"/>
    <property type="match status" value="1"/>
</dbReference>
<dbReference type="SUPFAM" id="SSF81296">
    <property type="entry name" value="E set domains"/>
    <property type="match status" value="1"/>
</dbReference>
<dbReference type="InterPro" id="IPR037059">
    <property type="entry name" value="RHD_DNA_bind_dom_sf"/>
</dbReference>
<dbReference type="GO" id="GO:0006974">
    <property type="term" value="P:DNA damage response"/>
    <property type="evidence" value="ECO:0007669"/>
    <property type="project" value="UniProtKB-KW"/>
</dbReference>
<evidence type="ECO:0000256" key="21">
    <source>
        <dbReference type="SAM" id="MobiDB-lite"/>
    </source>
</evidence>
<keyword evidence="5" id="KW-0963">Cytoplasm</keyword>
<keyword evidence="16" id="KW-0539">Nucleus</keyword>
<evidence type="ECO:0000256" key="5">
    <source>
        <dbReference type="ARBA" id="ARBA00022490"/>
    </source>
</evidence>
<name>A0A8K0CG70_IGNLU</name>
<keyword evidence="24" id="KW-1185">Reference proteome</keyword>
<dbReference type="Proteomes" id="UP000801492">
    <property type="component" value="Unassembled WGS sequence"/>
</dbReference>
<evidence type="ECO:0000313" key="24">
    <source>
        <dbReference type="Proteomes" id="UP000801492"/>
    </source>
</evidence>
<keyword evidence="12" id="KW-0805">Transcription regulation</keyword>
<dbReference type="GO" id="GO:0000981">
    <property type="term" value="F:DNA-binding transcription factor activity, RNA polymerase II-specific"/>
    <property type="evidence" value="ECO:0007669"/>
    <property type="project" value="TreeGrafter"/>
</dbReference>
<dbReference type="Gene3D" id="2.60.40.340">
    <property type="entry name" value="Rel homology domain (RHD), DNA-binding domain"/>
    <property type="match status" value="1"/>
</dbReference>
<sequence length="1195" mass="129719">MAHKRTSKNSSTGRKSPKSTKTTKPATAGTSKMTLAESLVAPRSPIRERRTDRRIASGKRLAMARAFPGKLRAVSRRSLDPCDNSNDSGLGFDNHVDHHASITERLAWTGERAEAKRPRLDIKLEDDEVNDNFTFPETVRTCKDTMSIIRTAPSSTAPTLNVHGAQSSTGTRAVPRCTPLSSRSSSSQSVTLTSQLTSATRNDEICLRIVSQPEQQHRARYQTEGSRGAVKDRSGNGFPVVQLTGYHKPATLQVFIGTDVGKVTPHMFYQACRVSGKNSTPCVEKKLDGTVVIELQLDPAKDMVGTCDCVGILKERNVDVEHRFPDQIGSRSKKKSTRCRMVFRTTITHDNGAQETLQVCSQPIVCTQPPGIPEICKKSLTSCPATGGLELYILGKNFLKDTKVFFQQADEQGLQWEQFVVPDKEFLQQTHLVCVIPPYVRTDITEPVTVRLLVVSSGKTSEPHQFVYTPTSGAVSSVHVETTQSTPFMNKVLWSAAMNKHEQGIMPPPGTTQMPLSQRRPSVNVTSSEVHSPPLHSLKQELIDENSQSSVIDSLEFNRERFRCVSESSLDVQQGDSNMTMINENTMDILRRNSTSLDAMNQSINENSMSSMGDNGMEMMVRRNSVSQSLHHENSMDVPLVNSGLTLTETSACLAASSNLINHPRTEIPATIVRDELAVMDLRMKMPAATVADLASTNAPSLATLQSFGVTDPTYVPLPAQTAQSIENYLSTIETKPVNVDAMSLSANSAMQLTQILNSTQQSTMLSQPIINNQVIPAQTLLPTTTTMLSQPIINNQVIPAQTLLPTTTTQSLSHLGAIQSHLGVPGTVSNFNTTQPSLLSTAPVGTTTEQALLQHNGLITEASVNAMQSAIDGTILSKPLTPNIMSSPGESNSSRDGHHSPQDMLIGNKSPLIPPAPTQDVLLNAPQQTSLLVSPTINTSLSSSSLEQPEVNSSAQTAPNNISPDIILNSQISPSMMCRNTSALSQEGLLSTMCQPNVTSETNLIQPQMAISENVSQQNPLPTLLTTDTSPRSLTPSRSPVALSNQLSSVMNTTEPEKAILLKAAVDLLETQKKISELETLTATTTANSIEQVIINDMNNILSSTSSHESATQLPNQGNNMHQTNLNATLIASKTLVENSKQDFVVPVTVVKDISNQIQSEKKNEESMIMSSGFATMSEHELINIINPSTFDQV</sequence>
<evidence type="ECO:0000256" key="8">
    <source>
        <dbReference type="ARBA" id="ARBA00022763"/>
    </source>
</evidence>
<dbReference type="Gene3D" id="2.60.40.10">
    <property type="entry name" value="Immunoglobulins"/>
    <property type="match status" value="1"/>
</dbReference>
<feature type="compositionally biased region" description="Polar residues" evidence="21">
    <location>
        <begin position="951"/>
        <end position="963"/>
    </location>
</feature>
<comment type="caution">
    <text evidence="23">The sequence shown here is derived from an EMBL/GenBank/DDBJ whole genome shotgun (WGS) entry which is preliminary data.</text>
</comment>
<evidence type="ECO:0000256" key="2">
    <source>
        <dbReference type="ARBA" id="ARBA00004286"/>
    </source>
</evidence>
<reference evidence="23" key="1">
    <citation type="submission" date="2019-08" db="EMBL/GenBank/DDBJ databases">
        <title>The genome of the North American firefly Photinus pyralis.</title>
        <authorList>
            <consortium name="Photinus pyralis genome working group"/>
            <person name="Fallon T.R."/>
            <person name="Sander Lower S.E."/>
            <person name="Weng J.-K."/>
        </authorList>
    </citation>
    <scope>NUCLEOTIDE SEQUENCE</scope>
    <source>
        <strain evidence="23">TRF0915ILg1</strain>
        <tissue evidence="23">Whole body</tissue>
    </source>
</reference>
<dbReference type="GO" id="GO:0005667">
    <property type="term" value="C:transcription regulator complex"/>
    <property type="evidence" value="ECO:0007669"/>
    <property type="project" value="TreeGrafter"/>
</dbReference>
<dbReference type="GO" id="GO:1902531">
    <property type="term" value="P:regulation of intracellular signal transduction"/>
    <property type="evidence" value="ECO:0007669"/>
    <property type="project" value="UniProtKB-ARBA"/>
</dbReference>
<evidence type="ECO:0000256" key="3">
    <source>
        <dbReference type="ARBA" id="ARBA00004496"/>
    </source>
</evidence>
<keyword evidence="9" id="KW-0013">ADP-ribosylation</keyword>
<dbReference type="InterPro" id="IPR013783">
    <property type="entry name" value="Ig-like_fold"/>
</dbReference>
<keyword evidence="14" id="KW-0010">Activator</keyword>
<evidence type="ECO:0000256" key="10">
    <source>
        <dbReference type="ARBA" id="ARBA00022843"/>
    </source>
</evidence>
<dbReference type="PANTHER" id="PTHR12533">
    <property type="entry name" value="NFAT"/>
    <property type="match status" value="1"/>
</dbReference>
<dbReference type="GO" id="GO:0048731">
    <property type="term" value="P:system development"/>
    <property type="evidence" value="ECO:0007669"/>
    <property type="project" value="UniProtKB-ARBA"/>
</dbReference>
<dbReference type="SUPFAM" id="SSF49417">
    <property type="entry name" value="p53-like transcription factors"/>
    <property type="match status" value="1"/>
</dbReference>
<dbReference type="GO" id="GO:0045944">
    <property type="term" value="P:positive regulation of transcription by RNA polymerase II"/>
    <property type="evidence" value="ECO:0007669"/>
    <property type="project" value="UniProtKB-ARBA"/>
</dbReference>
<evidence type="ECO:0000259" key="22">
    <source>
        <dbReference type="PROSITE" id="PS50254"/>
    </source>
</evidence>
<evidence type="ECO:0000256" key="16">
    <source>
        <dbReference type="ARBA" id="ARBA00023242"/>
    </source>
</evidence>
<dbReference type="GO" id="GO:0000978">
    <property type="term" value="F:RNA polymerase II cis-regulatory region sequence-specific DNA binding"/>
    <property type="evidence" value="ECO:0007669"/>
    <property type="project" value="TreeGrafter"/>
</dbReference>
<dbReference type="InterPro" id="IPR008366">
    <property type="entry name" value="NFAT"/>
</dbReference>
<keyword evidence="8" id="KW-0227">DNA damage</keyword>
<comment type="subcellular location">
    <subcellularLocation>
        <location evidence="2">Chromosome</location>
    </subcellularLocation>
    <subcellularLocation>
        <location evidence="3">Cytoplasm</location>
    </subcellularLocation>
    <subcellularLocation>
        <location evidence="1">Nucleus</location>
    </subcellularLocation>
</comment>
<feature type="compositionally biased region" description="Polar residues" evidence="21">
    <location>
        <begin position="155"/>
        <end position="171"/>
    </location>
</feature>
<dbReference type="InterPro" id="IPR032397">
    <property type="entry name" value="RHD_dimer"/>
</dbReference>
<dbReference type="EMBL" id="VTPC01090253">
    <property type="protein sequence ID" value="KAF2883938.1"/>
    <property type="molecule type" value="Genomic_DNA"/>
</dbReference>
<evidence type="ECO:0000256" key="12">
    <source>
        <dbReference type="ARBA" id="ARBA00023015"/>
    </source>
</evidence>
<feature type="compositionally biased region" description="Low complexity" evidence="21">
    <location>
        <begin position="10"/>
        <end position="32"/>
    </location>
</feature>
<dbReference type="Pfam" id="PF00554">
    <property type="entry name" value="RHD_DNA_bind"/>
    <property type="match status" value="1"/>
</dbReference>
<organism evidence="23 24">
    <name type="scientific">Ignelater luminosus</name>
    <name type="common">Cucubano</name>
    <name type="synonym">Pyrophorus luminosus</name>
    <dbReference type="NCBI Taxonomy" id="2038154"/>
    <lineage>
        <taxon>Eukaryota</taxon>
        <taxon>Metazoa</taxon>
        <taxon>Ecdysozoa</taxon>
        <taxon>Arthropoda</taxon>
        <taxon>Hexapoda</taxon>
        <taxon>Insecta</taxon>
        <taxon>Pterygota</taxon>
        <taxon>Neoptera</taxon>
        <taxon>Endopterygota</taxon>
        <taxon>Coleoptera</taxon>
        <taxon>Polyphaga</taxon>
        <taxon>Elateriformia</taxon>
        <taxon>Elateroidea</taxon>
        <taxon>Elateridae</taxon>
        <taxon>Agrypninae</taxon>
        <taxon>Pyrophorini</taxon>
        <taxon>Ignelater</taxon>
    </lineage>
</organism>
<evidence type="ECO:0000256" key="19">
    <source>
        <dbReference type="ARBA" id="ARBA00072227"/>
    </source>
</evidence>
<evidence type="ECO:0000256" key="11">
    <source>
        <dbReference type="ARBA" id="ARBA00022990"/>
    </source>
</evidence>
<feature type="region of interest" description="Disordered" evidence="21">
    <location>
        <begin position="155"/>
        <end position="194"/>
    </location>
</feature>
<feature type="domain" description="RHD" evidence="22">
    <location>
        <begin position="207"/>
        <end position="371"/>
    </location>
</feature>
<dbReference type="InterPro" id="IPR008967">
    <property type="entry name" value="p53-like_TF_DNA-bd_sf"/>
</dbReference>
<evidence type="ECO:0000313" key="23">
    <source>
        <dbReference type="EMBL" id="KAF2883938.1"/>
    </source>
</evidence>
<keyword evidence="15" id="KW-0804">Transcription</keyword>
<evidence type="ECO:0000256" key="20">
    <source>
        <dbReference type="ARBA" id="ARBA00080722"/>
    </source>
</evidence>
<dbReference type="GO" id="GO:0005737">
    <property type="term" value="C:cytoplasm"/>
    <property type="evidence" value="ECO:0007669"/>
    <property type="project" value="UniProtKB-SubCell"/>
</dbReference>
<dbReference type="InterPro" id="IPR002909">
    <property type="entry name" value="IPT_dom"/>
</dbReference>
<feature type="region of interest" description="Disordered" evidence="21">
    <location>
        <begin position="1"/>
        <end position="55"/>
    </location>
</feature>
<dbReference type="PANTHER" id="PTHR12533:SF7">
    <property type="entry name" value="NFAT NUCLEAR FACTOR, ISOFORM B"/>
    <property type="match status" value="1"/>
</dbReference>
<gene>
    <name evidence="23" type="ORF">ILUMI_22230</name>
</gene>
<dbReference type="GO" id="GO:0010467">
    <property type="term" value="P:gene expression"/>
    <property type="evidence" value="ECO:0007669"/>
    <property type="project" value="UniProtKB-ARBA"/>
</dbReference>
<keyword evidence="7" id="KW-0597">Phosphoprotein</keyword>
<keyword evidence="10" id="KW-0832">Ubl conjugation</keyword>
<accession>A0A8K0CG70</accession>
<dbReference type="InterPro" id="IPR011539">
    <property type="entry name" value="RHD_DNA_bind_dom"/>
</dbReference>
<evidence type="ECO:0000256" key="14">
    <source>
        <dbReference type="ARBA" id="ARBA00023159"/>
    </source>
</evidence>
<dbReference type="AlphaFoldDB" id="A0A8K0CG70"/>
<evidence type="ECO:0000256" key="9">
    <source>
        <dbReference type="ARBA" id="ARBA00022765"/>
    </source>
</evidence>
<keyword evidence="4" id="KW-0158">Chromosome</keyword>
<dbReference type="PRINTS" id="PR01789">
    <property type="entry name" value="NUCFACTORATC"/>
</dbReference>
<feature type="compositionally biased region" description="Polar residues" evidence="21">
    <location>
        <begin position="884"/>
        <end position="893"/>
    </location>
</feature>
<comment type="subunit">
    <text evidence="18">Homodimer when bound to DNA, completely encircles its DNA target. Interacts with CIDEC; this interaction is direct and retains NFAT5 in the cytoplasm. Does not bind with Fos and Jun transcription factors. Interacts with DDX5 and DDX17; this interaction leads to DDX5/DDX17 recruitment to LNC2 and S100A4 promoters and NFAT5-mediated DDX5/DDX17-enhanced transactivation.</text>
</comment>
<evidence type="ECO:0000256" key="6">
    <source>
        <dbReference type="ARBA" id="ARBA00022499"/>
    </source>
</evidence>
<evidence type="ECO:0000256" key="7">
    <source>
        <dbReference type="ARBA" id="ARBA00022553"/>
    </source>
</evidence>
<dbReference type="InterPro" id="IPR014756">
    <property type="entry name" value="Ig_E-set"/>
</dbReference>
<comment type="function">
    <text evidence="17">Transcription factor involved, among others, in the transcriptional regulation of osmoprotective and inflammatory genes. Binds the DNA consensus sequence 5'-[ACT][AG]TGGAAA[CAT]A[TA][ATC][CA][ATG][GT][GAC][CG][CT]-3'. Mediates the transcriptional response to hypertonicity. Positively regulates the transcription of LCN2 and S100A4 genes; optimal transactivation of these genes requires the presence of DDX5/DDX17. Also involved in the DNA damage response by preventing formation of R-loops; R-loops are composed of a DNA:RNA hybrid and the associated non-template single-stranded DNA.</text>
</comment>
<dbReference type="GO" id="GO:0005634">
    <property type="term" value="C:nucleus"/>
    <property type="evidence" value="ECO:0007669"/>
    <property type="project" value="UniProtKB-SubCell"/>
</dbReference>